<feature type="region of interest" description="Disordered" evidence="2">
    <location>
        <begin position="1"/>
        <end position="44"/>
    </location>
</feature>
<evidence type="ECO:0000256" key="2">
    <source>
        <dbReference type="SAM" id="MobiDB-lite"/>
    </source>
</evidence>
<feature type="compositionally biased region" description="Polar residues" evidence="2">
    <location>
        <begin position="943"/>
        <end position="968"/>
    </location>
</feature>
<keyword evidence="1" id="KW-0539">Nucleus</keyword>
<proteinExistence type="predicted"/>
<comment type="caution">
    <text evidence="3">The sequence shown here is derived from an EMBL/GenBank/DDBJ whole genome shotgun (WGS) entry which is preliminary data.</text>
</comment>
<dbReference type="GO" id="GO:0000981">
    <property type="term" value="F:DNA-binding transcription factor activity, RNA polymerase II-specific"/>
    <property type="evidence" value="ECO:0007669"/>
    <property type="project" value="InterPro"/>
</dbReference>
<sequence>MAPSSPTPPATHIAHESTEPEIFPPDEEKTLLEESNTEKADANKGFASGEYNSAIQGYEKALASCPTYLEYDIAVLRSNIAACHLKLEEWKQAIESATQALEALNAIDPPASTAEKDGGADDTGEGKVEEIDNATEVRITALMRTGKTINDVHKLRTKALLRRAKARQQVGGWSSLQGALEDYQALSKPPHQLSTLDRKTVQVALRELPPRLDEAKNTELADMMGKLKQLGNGILKPFGLSTDNFQFTKDEASGGYSMNFDKGGKWSQVAPEEVGTPDQWAREQLPALHHLAQASGFGEFPHQSGRRGAMGRRPNQLILEFFERGPKLEDASNRYQHTCKSCGEKFPKGRIDSLTNHLVKKCPALPLRDRQRALLQIHELPDLPALAPPATGPMHAAQAMNLPFPPSKQGLSALETLAEVSRQHLNLSGKRAAPKQPQDPPAHQQHSQAHVGTIQDHHQGLFEEYLVHDDRPESELSALSQGLDMPHAPALPSIYQFNGPLHHSPTGSPHIGGMPIPSSAPMAHMVPSLVMAASAANDLLPLNTGGLALEPELNMHMNNTSMSVFQNRPGQWHNSIDPLLAEQANSKQHATIDENAPKKPSHPRPIAINPNGTQAHFGTDFSISHKSVKPKVRGRFTDTRRKEVQEVRKRGACIRCRMLKKPCSGDSPCSTCQNVESARLWKQPCIRTRIADEFNVYSAGLHAVLSFHAVSQAKGQIGLNQIPGRIEATHYPDSGIVATFTPLKCLTPTDIDPAILAAVTASSLEIIDTEDDISGKLDLYVKQVVPSFFESEDSNFMRSTINTACSVNSTNQDGLLTKVLELWNLTRILNSPSLHWHFFSNPSLAPTMAPPTITPSDLETINRTPISKAHNQLSYNLIKSQLMGATEKRAACLARTVMNDLERRLLQRQQANPFETFLVAVVLLACVERMCWLFRTWEEQHEQSSSSTGNTNQPSAEENFAQSQQSALSDDFGHSHRNPGWPLDKFPAYYSQQGERFSDILFMLLKMRGVPPRPEPRSTDGVLTIFGEAGHEQAREWYEAVGVTHERLAERRDARFVGEDPKEWELKYVGKIISGL</sequence>
<dbReference type="InterPro" id="IPR052973">
    <property type="entry name" value="Fungal_sec-metab_reg_TF"/>
</dbReference>
<evidence type="ECO:0000313" key="4">
    <source>
        <dbReference type="Proteomes" id="UP000756921"/>
    </source>
</evidence>
<dbReference type="Gene3D" id="1.25.40.10">
    <property type="entry name" value="Tetratricopeptide repeat domain"/>
    <property type="match status" value="1"/>
</dbReference>
<dbReference type="PANTHER" id="PTHR35392">
    <property type="entry name" value="ZN(II)2CYS6 TRANSCRIPTION FACTOR (EUROFUNG)-RELATED-RELATED"/>
    <property type="match status" value="1"/>
</dbReference>
<dbReference type="InterPro" id="IPR011990">
    <property type="entry name" value="TPR-like_helical_dom_sf"/>
</dbReference>
<dbReference type="GO" id="GO:0008270">
    <property type="term" value="F:zinc ion binding"/>
    <property type="evidence" value="ECO:0007669"/>
    <property type="project" value="InterPro"/>
</dbReference>
<gene>
    <name evidence="3" type="ORF">PMIN01_00327</name>
</gene>
<feature type="compositionally biased region" description="Basic and acidic residues" evidence="2">
    <location>
        <begin position="26"/>
        <end position="42"/>
    </location>
</feature>
<dbReference type="Proteomes" id="UP000756921">
    <property type="component" value="Unassembled WGS sequence"/>
</dbReference>
<evidence type="ECO:0000313" key="3">
    <source>
        <dbReference type="EMBL" id="KAF9740788.1"/>
    </source>
</evidence>
<dbReference type="PANTHER" id="PTHR35392:SF2">
    <property type="entry name" value="ZN(II)2CYS6 TRANSCRIPTION FACTOR (EUROFUNG)"/>
    <property type="match status" value="1"/>
</dbReference>
<protein>
    <submittedName>
        <fullName evidence="3">Tetratricopeptide repeat protein 1-like protein 2</fullName>
    </submittedName>
</protein>
<feature type="region of interest" description="Disordered" evidence="2">
    <location>
        <begin position="426"/>
        <end position="450"/>
    </location>
</feature>
<feature type="region of interest" description="Disordered" evidence="2">
    <location>
        <begin position="942"/>
        <end position="974"/>
    </location>
</feature>
<dbReference type="SUPFAM" id="SSF48452">
    <property type="entry name" value="TPR-like"/>
    <property type="match status" value="1"/>
</dbReference>
<name>A0A9P6GT75_9PLEO</name>
<keyword evidence="4" id="KW-1185">Reference proteome</keyword>
<accession>A0A9P6GT75</accession>
<evidence type="ECO:0000256" key="1">
    <source>
        <dbReference type="ARBA" id="ARBA00023242"/>
    </source>
</evidence>
<dbReference type="InterPro" id="IPR001138">
    <property type="entry name" value="Zn2Cys6_DnaBD"/>
</dbReference>
<reference evidence="3" key="1">
    <citation type="journal article" date="2020" name="Mol. Plant Microbe Interact.">
        <title>Genome Sequence of the Biocontrol Agent Coniothyrium minitans strain Conio (IMI 134523).</title>
        <authorList>
            <person name="Patel D."/>
            <person name="Shittu T.A."/>
            <person name="Baroncelli R."/>
            <person name="Muthumeenakshi S."/>
            <person name="Osborne T.H."/>
            <person name="Janganan T.K."/>
            <person name="Sreenivasaprasad S."/>
        </authorList>
    </citation>
    <scope>NUCLEOTIDE SEQUENCE</scope>
    <source>
        <strain evidence="3">Conio</strain>
    </source>
</reference>
<organism evidence="3 4">
    <name type="scientific">Paraphaeosphaeria minitans</name>
    <dbReference type="NCBI Taxonomy" id="565426"/>
    <lineage>
        <taxon>Eukaryota</taxon>
        <taxon>Fungi</taxon>
        <taxon>Dikarya</taxon>
        <taxon>Ascomycota</taxon>
        <taxon>Pezizomycotina</taxon>
        <taxon>Dothideomycetes</taxon>
        <taxon>Pleosporomycetidae</taxon>
        <taxon>Pleosporales</taxon>
        <taxon>Massarineae</taxon>
        <taxon>Didymosphaeriaceae</taxon>
        <taxon>Paraphaeosphaeria</taxon>
    </lineage>
</organism>
<dbReference type="CDD" id="cd00067">
    <property type="entry name" value="GAL4"/>
    <property type="match status" value="1"/>
</dbReference>
<dbReference type="AlphaFoldDB" id="A0A9P6GT75"/>
<dbReference type="OrthoDB" id="5417895at2759"/>
<dbReference type="EMBL" id="WJXW01000001">
    <property type="protein sequence ID" value="KAF9740788.1"/>
    <property type="molecule type" value="Genomic_DNA"/>
</dbReference>